<proteinExistence type="predicted"/>
<name>A0A977PYT8_9CYAN</name>
<accession>A0A977PYT8</accession>
<evidence type="ECO:0000313" key="5">
    <source>
        <dbReference type="EMBL" id="UXE64122.1"/>
    </source>
</evidence>
<dbReference type="AlphaFoldDB" id="A0A977PYT8"/>
<dbReference type="GO" id="GO:0005829">
    <property type="term" value="C:cytosol"/>
    <property type="evidence" value="ECO:0007669"/>
    <property type="project" value="TreeGrafter"/>
</dbReference>
<dbReference type="KEGG" id="wna:KA717_17335"/>
<gene>
    <name evidence="5" type="ORF">KA717_17335</name>
</gene>
<keyword evidence="3" id="KW-0804">Transcription</keyword>
<evidence type="ECO:0000259" key="4">
    <source>
        <dbReference type="PROSITE" id="PS50042"/>
    </source>
</evidence>
<sequence>MKEGEQIPPKLYCLREGTLELKKLSVSTGKESIIRLILGGELFAASAIFGNGVAPATVLCLTPSQVLTIERETLLNAISQTPEISFRILSVYNQRLQQLHNTVHSLIAEKAIVRLVKLIQYYQDVHGTRRLQAGELLNISLTYEQIGSSIGISYEECARLFKQLKGVISYRRGGKIIIQDRQKLNNL</sequence>
<dbReference type="PANTHER" id="PTHR24567:SF74">
    <property type="entry name" value="HTH-TYPE TRANSCRIPTIONAL REGULATOR ARCR"/>
    <property type="match status" value="1"/>
</dbReference>
<dbReference type="InterPro" id="IPR018490">
    <property type="entry name" value="cNMP-bd_dom_sf"/>
</dbReference>
<dbReference type="InterPro" id="IPR012318">
    <property type="entry name" value="HTH_CRP"/>
</dbReference>
<dbReference type="Pfam" id="PF00027">
    <property type="entry name" value="cNMP_binding"/>
    <property type="match status" value="1"/>
</dbReference>
<dbReference type="InterPro" id="IPR050397">
    <property type="entry name" value="Env_Response_Regulators"/>
</dbReference>
<dbReference type="GO" id="GO:0003677">
    <property type="term" value="F:DNA binding"/>
    <property type="evidence" value="ECO:0007669"/>
    <property type="project" value="UniProtKB-KW"/>
</dbReference>
<reference evidence="5" key="1">
    <citation type="submission" date="2021-04" db="EMBL/GenBank/DDBJ databases">
        <title>Genome sequence of Woronichinia naegeliana from Washington state freshwater lake bloom.</title>
        <authorList>
            <person name="Dreher T.W."/>
        </authorList>
    </citation>
    <scope>NUCLEOTIDE SEQUENCE</scope>
    <source>
        <strain evidence="5">WA131</strain>
    </source>
</reference>
<dbReference type="SUPFAM" id="SSF46785">
    <property type="entry name" value="Winged helix' DNA-binding domain"/>
    <property type="match status" value="1"/>
</dbReference>
<dbReference type="Gene3D" id="2.60.120.10">
    <property type="entry name" value="Jelly Rolls"/>
    <property type="match status" value="1"/>
</dbReference>
<dbReference type="InterPro" id="IPR000595">
    <property type="entry name" value="cNMP-bd_dom"/>
</dbReference>
<evidence type="ECO:0000256" key="3">
    <source>
        <dbReference type="ARBA" id="ARBA00023163"/>
    </source>
</evidence>
<feature type="domain" description="Cyclic nucleotide-binding" evidence="4">
    <location>
        <begin position="11"/>
        <end position="95"/>
    </location>
</feature>
<evidence type="ECO:0000256" key="2">
    <source>
        <dbReference type="ARBA" id="ARBA00023125"/>
    </source>
</evidence>
<dbReference type="CDD" id="cd00038">
    <property type="entry name" value="CAP_ED"/>
    <property type="match status" value="1"/>
</dbReference>
<keyword evidence="1" id="KW-0805">Transcription regulation</keyword>
<keyword evidence="2" id="KW-0238">DNA-binding</keyword>
<dbReference type="SUPFAM" id="SSF51206">
    <property type="entry name" value="cAMP-binding domain-like"/>
    <property type="match status" value="1"/>
</dbReference>
<dbReference type="Pfam" id="PF13545">
    <property type="entry name" value="HTH_Crp_2"/>
    <property type="match status" value="1"/>
</dbReference>
<protein>
    <submittedName>
        <fullName evidence="5">Crp/Fnr family transcriptional regulator</fullName>
    </submittedName>
</protein>
<dbReference type="PROSITE" id="PS50042">
    <property type="entry name" value="CNMP_BINDING_3"/>
    <property type="match status" value="1"/>
</dbReference>
<dbReference type="PANTHER" id="PTHR24567">
    <property type="entry name" value="CRP FAMILY TRANSCRIPTIONAL REGULATORY PROTEIN"/>
    <property type="match status" value="1"/>
</dbReference>
<evidence type="ECO:0000256" key="1">
    <source>
        <dbReference type="ARBA" id="ARBA00023015"/>
    </source>
</evidence>
<dbReference type="Proteomes" id="UP001065613">
    <property type="component" value="Chromosome"/>
</dbReference>
<dbReference type="InterPro" id="IPR014710">
    <property type="entry name" value="RmlC-like_jellyroll"/>
</dbReference>
<dbReference type="InterPro" id="IPR036390">
    <property type="entry name" value="WH_DNA-bd_sf"/>
</dbReference>
<dbReference type="GO" id="GO:0003700">
    <property type="term" value="F:DNA-binding transcription factor activity"/>
    <property type="evidence" value="ECO:0007669"/>
    <property type="project" value="TreeGrafter"/>
</dbReference>
<dbReference type="EMBL" id="CP073041">
    <property type="protein sequence ID" value="UXE64122.1"/>
    <property type="molecule type" value="Genomic_DNA"/>
</dbReference>
<organism evidence="5">
    <name type="scientific">Woronichinia naegeliana WA131</name>
    <dbReference type="NCBI Taxonomy" id="2824559"/>
    <lineage>
        <taxon>Bacteria</taxon>
        <taxon>Bacillati</taxon>
        <taxon>Cyanobacteriota</taxon>
        <taxon>Cyanophyceae</taxon>
        <taxon>Synechococcales</taxon>
        <taxon>Coelosphaeriaceae</taxon>
        <taxon>Woronichinia</taxon>
    </lineage>
</organism>